<dbReference type="InParanoid" id="A0A1Z5J6I9"/>
<evidence type="ECO:0000259" key="7">
    <source>
        <dbReference type="Pfam" id="PF03151"/>
    </source>
</evidence>
<comment type="subcellular location">
    <subcellularLocation>
        <location evidence="1">Membrane</location>
        <topology evidence="1">Multi-pass membrane protein</topology>
    </subcellularLocation>
</comment>
<dbReference type="Proteomes" id="UP000198406">
    <property type="component" value="Unassembled WGS sequence"/>
</dbReference>
<dbReference type="InterPro" id="IPR004853">
    <property type="entry name" value="Sugar_P_trans_dom"/>
</dbReference>
<feature type="transmembrane region" description="Helical" evidence="5">
    <location>
        <begin position="296"/>
        <end position="312"/>
    </location>
</feature>
<feature type="chain" id="PRO_5012871045" evidence="6">
    <location>
        <begin position="21"/>
        <end position="386"/>
    </location>
</feature>
<keyword evidence="9" id="KW-1185">Reference proteome</keyword>
<protein>
    <submittedName>
        <fullName evidence="8">Solute carrier family 35, member E1</fullName>
    </submittedName>
</protein>
<sequence>MKISTLSNFLLACAIWQIEAADSTKTWRQPSPIESPIKRVPSETSHKLAANVVEIRAGARVVASKPSDLRKDLIHRLKIGFYFGLWYALNIVYNVLNKRLLNILPAPMIVGSLQLGVGALYVLIVWAAKLRPLPVLTDQGRKATRQVGFWHATGQLFTMLSLGAGPVSFTHIVKALEPFFSAIVAAVCFGTWMPASVYATLLPVVGGVGYACLKEKSFSWLAFTMAMASNLSFALRAVLSKVAMSSAGIGTNLTPPNVFGLVTLSSFLLSIPMALLGEGRQFPKLWSSAVEQQPNIFLLIRAILLSGFFHYINNEVMFFALGQVHPITLAVGNTMKRVFIMVASVITFGNHITFQAGIGSAIGLSGVLLYSIATQNYEKSMAARKL</sequence>
<comment type="caution">
    <text evidence="8">The sequence shown here is derived from an EMBL/GenBank/DDBJ whole genome shotgun (WGS) entry which is preliminary data.</text>
</comment>
<feature type="transmembrane region" description="Helical" evidence="5">
    <location>
        <begin position="108"/>
        <end position="128"/>
    </location>
</feature>
<keyword evidence="4 5" id="KW-0472">Membrane</keyword>
<dbReference type="InterPro" id="IPR037185">
    <property type="entry name" value="EmrE-like"/>
</dbReference>
<evidence type="ECO:0000256" key="5">
    <source>
        <dbReference type="SAM" id="Phobius"/>
    </source>
</evidence>
<reference evidence="8 9" key="1">
    <citation type="journal article" date="2015" name="Plant Cell">
        <title>Oil accumulation by the oleaginous diatom Fistulifera solaris as revealed by the genome and transcriptome.</title>
        <authorList>
            <person name="Tanaka T."/>
            <person name="Maeda Y."/>
            <person name="Veluchamy A."/>
            <person name="Tanaka M."/>
            <person name="Abida H."/>
            <person name="Marechal E."/>
            <person name="Bowler C."/>
            <person name="Muto M."/>
            <person name="Sunaga Y."/>
            <person name="Tanaka M."/>
            <person name="Yoshino T."/>
            <person name="Taniguchi T."/>
            <person name="Fukuda Y."/>
            <person name="Nemoto M."/>
            <person name="Matsumoto M."/>
            <person name="Wong P.S."/>
            <person name="Aburatani S."/>
            <person name="Fujibuchi W."/>
        </authorList>
    </citation>
    <scope>NUCLEOTIDE SEQUENCE [LARGE SCALE GENOMIC DNA]</scope>
    <source>
        <strain evidence="8 9">JPCC DA0580</strain>
    </source>
</reference>
<evidence type="ECO:0000256" key="6">
    <source>
        <dbReference type="SAM" id="SignalP"/>
    </source>
</evidence>
<dbReference type="AlphaFoldDB" id="A0A1Z5J6I9"/>
<evidence type="ECO:0000313" key="9">
    <source>
        <dbReference type="Proteomes" id="UP000198406"/>
    </source>
</evidence>
<keyword evidence="6" id="KW-0732">Signal</keyword>
<feature type="transmembrane region" description="Helical" evidence="5">
    <location>
        <begin position="352"/>
        <end position="373"/>
    </location>
</feature>
<keyword evidence="2 5" id="KW-0812">Transmembrane</keyword>
<dbReference type="OrthoDB" id="6418713at2759"/>
<feature type="transmembrane region" description="Helical" evidence="5">
    <location>
        <begin position="79"/>
        <end position="96"/>
    </location>
</feature>
<dbReference type="InterPro" id="IPR050186">
    <property type="entry name" value="TPT_transporter"/>
</dbReference>
<feature type="signal peptide" evidence="6">
    <location>
        <begin position="1"/>
        <end position="20"/>
    </location>
</feature>
<evidence type="ECO:0000256" key="2">
    <source>
        <dbReference type="ARBA" id="ARBA00022692"/>
    </source>
</evidence>
<proteinExistence type="predicted"/>
<feature type="domain" description="Sugar phosphate transporter" evidence="7">
    <location>
        <begin position="77"/>
        <end position="371"/>
    </location>
</feature>
<evidence type="ECO:0000256" key="4">
    <source>
        <dbReference type="ARBA" id="ARBA00023136"/>
    </source>
</evidence>
<evidence type="ECO:0000256" key="1">
    <source>
        <dbReference type="ARBA" id="ARBA00004141"/>
    </source>
</evidence>
<keyword evidence="3 5" id="KW-1133">Transmembrane helix</keyword>
<accession>A0A1Z5J6I9</accession>
<feature type="transmembrane region" description="Helical" evidence="5">
    <location>
        <begin position="258"/>
        <end position="276"/>
    </location>
</feature>
<evidence type="ECO:0000256" key="3">
    <source>
        <dbReference type="ARBA" id="ARBA00022989"/>
    </source>
</evidence>
<evidence type="ECO:0000313" key="8">
    <source>
        <dbReference type="EMBL" id="GAX09522.1"/>
    </source>
</evidence>
<dbReference type="GO" id="GO:0016020">
    <property type="term" value="C:membrane"/>
    <property type="evidence" value="ECO:0007669"/>
    <property type="project" value="UniProtKB-SubCell"/>
</dbReference>
<name>A0A1Z5J6I9_FISSO</name>
<gene>
    <name evidence="8" type="ORF">FisN_16Lh215</name>
</gene>
<feature type="transmembrane region" description="Helical" evidence="5">
    <location>
        <begin position="148"/>
        <end position="167"/>
    </location>
</feature>
<dbReference type="PANTHER" id="PTHR11132">
    <property type="entry name" value="SOLUTE CARRIER FAMILY 35"/>
    <property type="match status" value="1"/>
</dbReference>
<dbReference type="SUPFAM" id="SSF103481">
    <property type="entry name" value="Multidrug resistance efflux transporter EmrE"/>
    <property type="match status" value="1"/>
</dbReference>
<dbReference type="Pfam" id="PF03151">
    <property type="entry name" value="TPT"/>
    <property type="match status" value="1"/>
</dbReference>
<feature type="transmembrane region" description="Helical" evidence="5">
    <location>
        <begin position="218"/>
        <end position="238"/>
    </location>
</feature>
<dbReference type="EMBL" id="BDSP01000008">
    <property type="protein sequence ID" value="GAX09522.1"/>
    <property type="molecule type" value="Genomic_DNA"/>
</dbReference>
<organism evidence="8 9">
    <name type="scientific">Fistulifera solaris</name>
    <name type="common">Oleaginous diatom</name>
    <dbReference type="NCBI Taxonomy" id="1519565"/>
    <lineage>
        <taxon>Eukaryota</taxon>
        <taxon>Sar</taxon>
        <taxon>Stramenopiles</taxon>
        <taxon>Ochrophyta</taxon>
        <taxon>Bacillariophyta</taxon>
        <taxon>Bacillariophyceae</taxon>
        <taxon>Bacillariophycidae</taxon>
        <taxon>Naviculales</taxon>
        <taxon>Naviculaceae</taxon>
        <taxon>Fistulifera</taxon>
    </lineage>
</organism>